<evidence type="ECO:0000256" key="1">
    <source>
        <dbReference type="SAM" id="Phobius"/>
    </source>
</evidence>
<accession>A0A1M7AAK2</accession>
<dbReference type="EMBL" id="FRBR01000002">
    <property type="protein sequence ID" value="SHL39761.1"/>
    <property type="molecule type" value="Genomic_DNA"/>
</dbReference>
<dbReference type="Proteomes" id="UP000183974">
    <property type="component" value="Unassembled WGS sequence"/>
</dbReference>
<keyword evidence="4" id="KW-1185">Reference proteome</keyword>
<evidence type="ECO:0000259" key="2">
    <source>
        <dbReference type="Pfam" id="PF07331"/>
    </source>
</evidence>
<evidence type="ECO:0000313" key="3">
    <source>
        <dbReference type="EMBL" id="SHL39761.1"/>
    </source>
</evidence>
<feature type="transmembrane region" description="Helical" evidence="1">
    <location>
        <begin position="95"/>
        <end position="128"/>
    </location>
</feature>
<dbReference type="RefSeq" id="WP_073033946.1">
    <property type="nucleotide sequence ID" value="NZ_BMLR01000002.1"/>
</dbReference>
<dbReference type="InterPro" id="IPR009936">
    <property type="entry name" value="DUF1468"/>
</dbReference>
<keyword evidence="1" id="KW-0472">Membrane</keyword>
<dbReference type="STRING" id="337701.SAMN05444398_102249"/>
<dbReference type="Pfam" id="PF07331">
    <property type="entry name" value="TctB"/>
    <property type="match status" value="1"/>
</dbReference>
<feature type="transmembrane region" description="Helical" evidence="1">
    <location>
        <begin position="134"/>
        <end position="152"/>
    </location>
</feature>
<proteinExistence type="predicted"/>
<evidence type="ECO:0000313" key="4">
    <source>
        <dbReference type="Proteomes" id="UP000183974"/>
    </source>
</evidence>
<feature type="transmembrane region" description="Helical" evidence="1">
    <location>
        <begin position="16"/>
        <end position="37"/>
    </location>
</feature>
<sequence length="155" mass="16911">MPHSSKNRQIGPRLRTWPFVEFIIVLGLCLLVLFVVIPNGTNDSNNFGLSPRMVPNLTATVIGILAIVTLLFDLIRLRDGHHEERPSTKGLWGVVLLVLATFLGTIAISWFGMIIGGAILFFLATLAVGERRPSALFGLGLLAVLLLLLVEWSGL</sequence>
<reference evidence="3 4" key="1">
    <citation type="submission" date="2016-11" db="EMBL/GenBank/DDBJ databases">
        <authorList>
            <person name="Jaros S."/>
            <person name="Januszkiewicz K."/>
            <person name="Wedrychowicz H."/>
        </authorList>
    </citation>
    <scope>NUCLEOTIDE SEQUENCE [LARGE SCALE GENOMIC DNA]</scope>
    <source>
        <strain evidence="3 4">DSM 29589</strain>
    </source>
</reference>
<organism evidence="3 4">
    <name type="scientific">Roseovarius pacificus</name>
    <dbReference type="NCBI Taxonomy" id="337701"/>
    <lineage>
        <taxon>Bacteria</taxon>
        <taxon>Pseudomonadati</taxon>
        <taxon>Pseudomonadota</taxon>
        <taxon>Alphaproteobacteria</taxon>
        <taxon>Rhodobacterales</taxon>
        <taxon>Roseobacteraceae</taxon>
        <taxon>Roseovarius</taxon>
    </lineage>
</organism>
<protein>
    <submittedName>
        <fullName evidence="3">Tripartite tricarboxylate transporter TctB family protein</fullName>
    </submittedName>
</protein>
<gene>
    <name evidence="3" type="ORF">SAMN05444398_102249</name>
</gene>
<keyword evidence="1" id="KW-0812">Transmembrane</keyword>
<feature type="transmembrane region" description="Helical" evidence="1">
    <location>
        <begin position="57"/>
        <end position="75"/>
    </location>
</feature>
<feature type="domain" description="DUF1468" evidence="2">
    <location>
        <begin position="25"/>
        <end position="149"/>
    </location>
</feature>
<dbReference type="AlphaFoldDB" id="A0A1M7AAK2"/>
<name>A0A1M7AAK2_9RHOB</name>
<keyword evidence="1" id="KW-1133">Transmembrane helix</keyword>